<protein>
    <submittedName>
        <fullName evidence="1">Uncharacterized protein</fullName>
    </submittedName>
</protein>
<dbReference type="EMBL" id="JADNRY010000501">
    <property type="protein sequence ID" value="KAF9046982.1"/>
    <property type="molecule type" value="Genomic_DNA"/>
</dbReference>
<gene>
    <name evidence="1" type="ORF">BDP27DRAFT_1434472</name>
</gene>
<keyword evidence="2" id="KW-1185">Reference proteome</keyword>
<name>A0A9P5P5W0_9AGAR</name>
<organism evidence="1 2">
    <name type="scientific">Rhodocollybia butyracea</name>
    <dbReference type="NCBI Taxonomy" id="206335"/>
    <lineage>
        <taxon>Eukaryota</taxon>
        <taxon>Fungi</taxon>
        <taxon>Dikarya</taxon>
        <taxon>Basidiomycota</taxon>
        <taxon>Agaricomycotina</taxon>
        <taxon>Agaricomycetes</taxon>
        <taxon>Agaricomycetidae</taxon>
        <taxon>Agaricales</taxon>
        <taxon>Marasmiineae</taxon>
        <taxon>Omphalotaceae</taxon>
        <taxon>Rhodocollybia</taxon>
    </lineage>
</organism>
<proteinExistence type="predicted"/>
<sequence length="619" mass="66670">MNTNPYKEETSAAAVATTLDISTKTPIEKIVLTAKDHGKTSFPSVTTGIENACISLELALANSPKGSITVDQDVIDRVRHDAASSSIAGWDTLSNLAPIIRLPSGMIKDVVVCRDVYKHIRQGVEHDVIRPVDGLEMLITRNPNADSLSEIGPKTSTGGKAWMYNPEYMDLYRRGWGNIGFGPMGPLITYGILFGTVIANPEDIVNVDSVNLLGSVDYDLDRDEGHHGGFLYAMAVADRYGKEIGTKMQGTIFAALINYDIQVFVRPIQEKWVEGNGGASNLGPADISPEDWVALTIGDCAILCPAAYQDSSLYERSRAGLFIGTVISNSHDFLFDRACSNRMSAVMYASAAGVAQYSVHCAFSTSAMDALIQRVGRDGTVIYGDVAGVATAAWAPFNTRYRSWQRLVKYTRLLSRSSSSEAAKLLASSRRDVVLSGFDVNDISGSWARAMAVGAENLVRDRITTSYMPAPTTELLDIPGMVPPDLCSSCTLLFSAAITTVDGFCTIDGLSDAVVSSRSVALAAGIRRACLAACEKEFCDACASRVGIWADYASYLVLTALMTSAYKLTPAEWVTECYTVGAVTVSPVSIMTILSRFDLMCGLKLGEDDSMGIRDVIDF</sequence>
<reference evidence="1" key="1">
    <citation type="submission" date="2020-11" db="EMBL/GenBank/DDBJ databases">
        <authorList>
            <consortium name="DOE Joint Genome Institute"/>
            <person name="Ahrendt S."/>
            <person name="Riley R."/>
            <person name="Andreopoulos W."/>
            <person name="Labutti K."/>
            <person name="Pangilinan J."/>
            <person name="Ruiz-Duenas F.J."/>
            <person name="Barrasa J.M."/>
            <person name="Sanchez-Garcia M."/>
            <person name="Camarero S."/>
            <person name="Miyauchi S."/>
            <person name="Serrano A."/>
            <person name="Linde D."/>
            <person name="Babiker R."/>
            <person name="Drula E."/>
            <person name="Ayuso-Fernandez I."/>
            <person name="Pacheco R."/>
            <person name="Padilla G."/>
            <person name="Ferreira P."/>
            <person name="Barriuso J."/>
            <person name="Kellner H."/>
            <person name="Castanera R."/>
            <person name="Alfaro M."/>
            <person name="Ramirez L."/>
            <person name="Pisabarro A.G."/>
            <person name="Kuo A."/>
            <person name="Tritt A."/>
            <person name="Lipzen A."/>
            <person name="He G."/>
            <person name="Yan M."/>
            <person name="Ng V."/>
            <person name="Cullen D."/>
            <person name="Martin F."/>
            <person name="Rosso M.-N."/>
            <person name="Henrissat B."/>
            <person name="Hibbett D."/>
            <person name="Martinez A.T."/>
            <person name="Grigoriev I.V."/>
        </authorList>
    </citation>
    <scope>NUCLEOTIDE SEQUENCE</scope>
    <source>
        <strain evidence="1">AH 40177</strain>
    </source>
</reference>
<dbReference type="AlphaFoldDB" id="A0A9P5P5W0"/>
<accession>A0A9P5P5W0</accession>
<evidence type="ECO:0000313" key="2">
    <source>
        <dbReference type="Proteomes" id="UP000772434"/>
    </source>
</evidence>
<evidence type="ECO:0000313" key="1">
    <source>
        <dbReference type="EMBL" id="KAF9046982.1"/>
    </source>
</evidence>
<dbReference type="Proteomes" id="UP000772434">
    <property type="component" value="Unassembled WGS sequence"/>
</dbReference>
<dbReference type="OrthoDB" id="2897099at2759"/>
<comment type="caution">
    <text evidence="1">The sequence shown here is derived from an EMBL/GenBank/DDBJ whole genome shotgun (WGS) entry which is preliminary data.</text>
</comment>